<accession>A0A8S5MGW6</accession>
<evidence type="ECO:0000313" key="2">
    <source>
        <dbReference type="EMBL" id="DAD81486.1"/>
    </source>
</evidence>
<dbReference type="InterPro" id="IPR044038">
    <property type="entry name" value="dATP/dGTP_diPOhydrolase_N"/>
</dbReference>
<protein>
    <recommendedName>
        <fullName evidence="1">dATP/dGTP diphosphohydrolase N-terminal domain-containing protein</fullName>
    </recommendedName>
</protein>
<feature type="domain" description="dATP/dGTP diphosphohydrolase N-terminal" evidence="1">
    <location>
        <begin position="84"/>
        <end position="172"/>
    </location>
</feature>
<proteinExistence type="predicted"/>
<dbReference type="EMBL" id="BK014902">
    <property type="protein sequence ID" value="DAD81486.1"/>
    <property type="molecule type" value="Genomic_DNA"/>
</dbReference>
<organism evidence="2">
    <name type="scientific">Podoviridae sp. ct1h53</name>
    <dbReference type="NCBI Taxonomy" id="2826536"/>
    <lineage>
        <taxon>Viruses</taxon>
        <taxon>Duplodnaviria</taxon>
        <taxon>Heunggongvirae</taxon>
        <taxon>Uroviricota</taxon>
        <taxon>Caudoviricetes</taxon>
    </lineage>
</organism>
<reference evidence="2" key="1">
    <citation type="journal article" date="2021" name="Proc. Natl. Acad. Sci. U.S.A.">
        <title>A Catalog of Tens of Thousands of Viruses from Human Metagenomes Reveals Hidden Associations with Chronic Diseases.</title>
        <authorList>
            <person name="Tisza M.J."/>
            <person name="Buck C.B."/>
        </authorList>
    </citation>
    <scope>NUCLEOTIDE SEQUENCE</scope>
    <source>
        <strain evidence="2">Ct1h53</strain>
    </source>
</reference>
<sequence length="182" mass="20995">MDDNTKNILYPKGSIFRILKDDIISAEFKIVKGAIAEAVSDIEVNDKYAEVCCNGETFVIETDIMDIILTKDPIENKSVKNDIIDDKLRWDLLPMEEIEDIVKVYHAGAKKYGPNTWQNLDNGIERYRAAIFRHLMEYMKGERMDSDTGCFHLAQCAWNCIAMLWYDKHGKGLIPLNKEEKE</sequence>
<evidence type="ECO:0000259" key="1">
    <source>
        <dbReference type="Pfam" id="PF18909"/>
    </source>
</evidence>
<dbReference type="Pfam" id="PF18909">
    <property type="entry name" value="dGTP_diPhyd_N"/>
    <property type="match status" value="1"/>
</dbReference>
<name>A0A8S5MGW6_9CAUD</name>